<evidence type="ECO:0000313" key="4">
    <source>
        <dbReference type="Proteomes" id="UP001162960"/>
    </source>
</evidence>
<dbReference type="Gene3D" id="1.10.3790.10">
    <property type="entry name" value="NinB"/>
    <property type="match status" value="1"/>
</dbReference>
<dbReference type="InterPro" id="IPR036619">
    <property type="entry name" value="NinB_sf"/>
</dbReference>
<dbReference type="AlphaFoldDB" id="A0AB38U913"/>
<name>A0AB38U913_BACT4</name>
<gene>
    <name evidence="3" type="ORF">KQP74_15610</name>
</gene>
<evidence type="ECO:0000313" key="3">
    <source>
        <dbReference type="EMBL" id="UYU89371.1"/>
    </source>
</evidence>
<accession>A0AB38U913</accession>
<reference evidence="3" key="1">
    <citation type="submission" date="2021-06" db="EMBL/GenBank/DDBJ databases">
        <title>Interrogation of the integrated mobile genetic elements in gut-associated Bacteroides with a consensus prediction approach.</title>
        <authorList>
            <person name="Campbell D.E."/>
            <person name="Leigh J.R."/>
            <person name="Kim T."/>
            <person name="England W."/>
            <person name="Whitaker R.J."/>
            <person name="Degnan P.H."/>
        </authorList>
    </citation>
    <scope>NUCLEOTIDE SEQUENCE</scope>
    <source>
        <strain evidence="3">VPI-3443</strain>
    </source>
</reference>
<dbReference type="Proteomes" id="UP001162960">
    <property type="component" value="Chromosome"/>
</dbReference>
<evidence type="ECO:0000256" key="1">
    <source>
        <dbReference type="SAM" id="MobiDB-lite"/>
    </source>
</evidence>
<feature type="transmembrane region" description="Helical" evidence="2">
    <location>
        <begin position="16"/>
        <end position="33"/>
    </location>
</feature>
<protein>
    <submittedName>
        <fullName evidence="3">Uncharacterized protein</fullName>
    </submittedName>
</protein>
<organism evidence="3 4">
    <name type="scientific">Bacteroides thetaiotaomicron</name>
    <dbReference type="NCBI Taxonomy" id="818"/>
    <lineage>
        <taxon>Bacteria</taxon>
        <taxon>Pseudomonadati</taxon>
        <taxon>Bacteroidota</taxon>
        <taxon>Bacteroidia</taxon>
        <taxon>Bacteroidales</taxon>
        <taxon>Bacteroidaceae</taxon>
        <taxon>Bacteroides</taxon>
    </lineage>
</organism>
<keyword evidence="2" id="KW-0472">Membrane</keyword>
<feature type="region of interest" description="Disordered" evidence="1">
    <location>
        <begin position="129"/>
        <end position="157"/>
    </location>
</feature>
<proteinExistence type="predicted"/>
<keyword evidence="2" id="KW-1133">Transmembrane helix</keyword>
<dbReference type="EMBL" id="CP083685">
    <property type="protein sequence ID" value="UYU89371.1"/>
    <property type="molecule type" value="Genomic_DNA"/>
</dbReference>
<dbReference type="SUPFAM" id="SSF103370">
    <property type="entry name" value="NinB"/>
    <property type="match status" value="1"/>
</dbReference>
<evidence type="ECO:0000256" key="2">
    <source>
        <dbReference type="SAM" id="Phobius"/>
    </source>
</evidence>
<feature type="compositionally biased region" description="Basic and acidic residues" evidence="1">
    <location>
        <begin position="130"/>
        <end position="148"/>
    </location>
</feature>
<keyword evidence="2" id="KW-0812">Transmembrane</keyword>
<sequence length="157" mass="17933">MTLRFEKINGLFDSKALLLAFSLLANGIYVISIKKVRRQRSNKQNGYLWGCAYPLLLKGMINTGWEFATIEQIHEFFKNQFTSEQIVNKDTGEIVCIPASTADMDTVTFNTYVDKLREYASEYLGMELPEPDKNWKENENSARLHSERPAPATANSD</sequence>
<dbReference type="RefSeq" id="WP_264455064.1">
    <property type="nucleotide sequence ID" value="NZ_CP083685.1"/>
</dbReference>